<dbReference type="OrthoDB" id="10336541at2759"/>
<proteinExistence type="predicted"/>
<dbReference type="EMBL" id="DS989997">
    <property type="protein sequence ID" value="EFP94437.1"/>
    <property type="molecule type" value="Genomic_DNA"/>
</dbReference>
<sequence>MGHDNYHPTDLVNTSICSLHYGQLPVAAVRSVTQTFQVKLNSHATLSEISQAIQLDPNSTESTGSIANANQPANLTTSASNCSLDDVDVAQKFTFDAEKPGEKYPSVLSGCSNAENKEVANNKPEKNIEKKQVVMLITKA</sequence>
<dbReference type="InParanoid" id="E3NXY8"/>
<dbReference type="HOGENOM" id="CLU_1836117_0_0_1"/>
<name>E3NXY8_PUCGT</name>
<gene>
    <name evidence="1" type="ORF">PGTG_20393</name>
</gene>
<reference key="1">
    <citation type="submission" date="2007-01" db="EMBL/GenBank/DDBJ databases">
        <title>The Genome Sequence of Puccinia graminis f. sp. tritici Strain CRL 75-36-700-3.</title>
        <authorList>
            <consortium name="The Broad Institute Genome Sequencing Platform"/>
            <person name="Birren B."/>
            <person name="Lander E."/>
            <person name="Galagan J."/>
            <person name="Nusbaum C."/>
            <person name="Devon K."/>
            <person name="Cuomo C."/>
            <person name="Jaffe D."/>
            <person name="Butler J."/>
            <person name="Alvarez P."/>
            <person name="Gnerre S."/>
            <person name="Grabherr M."/>
            <person name="Mauceli E."/>
            <person name="Brockman W."/>
            <person name="Young S."/>
            <person name="LaButti K."/>
            <person name="Sykes S."/>
            <person name="DeCaprio D."/>
            <person name="Crawford M."/>
            <person name="Koehrsen M."/>
            <person name="Engels R."/>
            <person name="Montgomery P."/>
            <person name="Pearson M."/>
            <person name="Howarth C."/>
            <person name="Larson L."/>
            <person name="White J."/>
            <person name="Zeng Q."/>
            <person name="Kodira C."/>
            <person name="Yandava C."/>
            <person name="Alvarado L."/>
            <person name="O'Leary S."/>
            <person name="Szabo L."/>
            <person name="Dean R."/>
            <person name="Schein J."/>
        </authorList>
    </citation>
    <scope>NUCLEOTIDE SEQUENCE</scope>
    <source>
        <strain>CRL 75-36-700-3</strain>
    </source>
</reference>
<reference evidence="2" key="2">
    <citation type="journal article" date="2011" name="Proc. Natl. Acad. Sci. U.S.A.">
        <title>Obligate biotrophy features unraveled by the genomic analysis of rust fungi.</title>
        <authorList>
            <person name="Duplessis S."/>
            <person name="Cuomo C.A."/>
            <person name="Lin Y.-C."/>
            <person name="Aerts A."/>
            <person name="Tisserant E."/>
            <person name="Veneault-Fourrey C."/>
            <person name="Joly D.L."/>
            <person name="Hacquard S."/>
            <person name="Amselem J."/>
            <person name="Cantarel B.L."/>
            <person name="Chiu R."/>
            <person name="Coutinho P.M."/>
            <person name="Feau N."/>
            <person name="Field M."/>
            <person name="Frey P."/>
            <person name="Gelhaye E."/>
            <person name="Goldberg J."/>
            <person name="Grabherr M.G."/>
            <person name="Kodira C.D."/>
            <person name="Kohler A."/>
            <person name="Kuees U."/>
            <person name="Lindquist E.A."/>
            <person name="Lucas S.M."/>
            <person name="Mago R."/>
            <person name="Mauceli E."/>
            <person name="Morin E."/>
            <person name="Murat C."/>
            <person name="Pangilinan J.L."/>
            <person name="Park R."/>
            <person name="Pearson M."/>
            <person name="Quesneville H."/>
            <person name="Rouhier N."/>
            <person name="Sakthikumar S."/>
            <person name="Salamov A.A."/>
            <person name="Schmutz J."/>
            <person name="Selles B."/>
            <person name="Shapiro H."/>
            <person name="Tanguay P."/>
            <person name="Tuskan G.A."/>
            <person name="Henrissat B."/>
            <person name="Van de Peer Y."/>
            <person name="Rouze P."/>
            <person name="Ellis J.G."/>
            <person name="Dodds P.N."/>
            <person name="Schein J.E."/>
            <person name="Zhong S."/>
            <person name="Hamelin R.C."/>
            <person name="Grigoriev I.V."/>
            <person name="Szabo L.J."/>
            <person name="Martin F."/>
        </authorList>
    </citation>
    <scope>NUCLEOTIDE SEQUENCE [LARGE SCALE GENOMIC DNA]</scope>
    <source>
        <strain evidence="2">CRL 75-36-700-3 / race SCCL</strain>
    </source>
</reference>
<dbReference type="Proteomes" id="UP000008783">
    <property type="component" value="Unassembled WGS sequence"/>
</dbReference>
<protein>
    <submittedName>
        <fullName evidence="1">Uncharacterized protein</fullName>
    </submittedName>
</protein>
<dbReference type="AlphaFoldDB" id="E3NXY8"/>
<dbReference type="VEuPathDB" id="FungiDB:PGTG_20393"/>
<accession>E3NXY8</accession>
<evidence type="ECO:0000313" key="1">
    <source>
        <dbReference type="EMBL" id="EFP94437.1"/>
    </source>
</evidence>
<dbReference type="KEGG" id="pgr:PGTG_20393"/>
<dbReference type="GeneID" id="10527731"/>
<dbReference type="RefSeq" id="XP_003338856.1">
    <property type="nucleotide sequence ID" value="XM_003338808.1"/>
</dbReference>
<evidence type="ECO:0000313" key="2">
    <source>
        <dbReference type="Proteomes" id="UP000008783"/>
    </source>
</evidence>
<organism evidence="1 2">
    <name type="scientific">Puccinia graminis f. sp. tritici (strain CRL 75-36-700-3 / race SCCL)</name>
    <name type="common">Black stem rust fungus</name>
    <dbReference type="NCBI Taxonomy" id="418459"/>
    <lineage>
        <taxon>Eukaryota</taxon>
        <taxon>Fungi</taxon>
        <taxon>Dikarya</taxon>
        <taxon>Basidiomycota</taxon>
        <taxon>Pucciniomycotina</taxon>
        <taxon>Pucciniomycetes</taxon>
        <taxon>Pucciniales</taxon>
        <taxon>Pucciniaceae</taxon>
        <taxon>Puccinia</taxon>
    </lineage>
</organism>
<keyword evidence="2" id="KW-1185">Reference proteome</keyword>